<dbReference type="Pfam" id="PF07009">
    <property type="entry name" value="NusG_II"/>
    <property type="match status" value="1"/>
</dbReference>
<name>A0A329TXB2_9FIRM</name>
<dbReference type="InterPro" id="IPR038690">
    <property type="entry name" value="NusG_2_sf"/>
</dbReference>
<gene>
    <name evidence="2" type="ORF">C4N26_07205</name>
</gene>
<accession>A0A329TXB2</accession>
<protein>
    <submittedName>
        <fullName evidence="2">Uncharacterized protein</fullName>
    </submittedName>
</protein>
<dbReference type="OrthoDB" id="47603at2"/>
<comment type="caution">
    <text evidence="2">The sequence shown here is derived from an EMBL/GenBank/DDBJ whole genome shotgun (WGS) entry which is preliminary data.</text>
</comment>
<dbReference type="EMBL" id="PRLB01000005">
    <property type="protein sequence ID" value="RAW54232.1"/>
    <property type="molecule type" value="Genomic_DNA"/>
</dbReference>
<proteinExistence type="predicted"/>
<evidence type="ECO:0000313" key="2">
    <source>
        <dbReference type="EMBL" id="RAW54232.1"/>
    </source>
</evidence>
<sequence length="134" mass="14473">MSTRKQPQPAKGAKRLSWKANLFFAAVILTAAVLLVFLLRPRSKAEPLAAVVDFGGGITEVLPLDKDYDYLYDVGSYVVHLQVKDGTISFQDSQCPDHVCEQFGQLSEEGAWAACVPAGVYVKLAPLSEAEAAS</sequence>
<reference evidence="2 3" key="1">
    <citation type="submission" date="2018-02" db="EMBL/GenBank/DDBJ databases">
        <title>Complete genome sequencing of Faecalibacterium prausnitzii strains isolated from the human gut.</title>
        <authorList>
            <person name="Fitzgerald B.C."/>
            <person name="Shkoporov A.N."/>
            <person name="Ross P.R."/>
            <person name="Hill C."/>
        </authorList>
    </citation>
    <scope>NUCLEOTIDE SEQUENCE [LARGE SCALE GENOMIC DNA]</scope>
    <source>
        <strain evidence="2 3">APC942/32-1</strain>
    </source>
</reference>
<evidence type="ECO:0000256" key="1">
    <source>
        <dbReference type="SAM" id="Phobius"/>
    </source>
</evidence>
<dbReference type="Gene3D" id="2.60.320.10">
    <property type="entry name" value="N-utilization substance G protein NusG, insert domain"/>
    <property type="match status" value="1"/>
</dbReference>
<keyword evidence="1" id="KW-1133">Transmembrane helix</keyword>
<dbReference type="AlphaFoldDB" id="A0A329TXB2"/>
<feature type="transmembrane region" description="Helical" evidence="1">
    <location>
        <begin position="20"/>
        <end position="39"/>
    </location>
</feature>
<keyword evidence="1" id="KW-0472">Membrane</keyword>
<keyword evidence="1" id="KW-0812">Transmembrane</keyword>
<organism evidence="2 3">
    <name type="scientific">Faecalibacterium prausnitzii</name>
    <dbReference type="NCBI Taxonomy" id="853"/>
    <lineage>
        <taxon>Bacteria</taxon>
        <taxon>Bacillati</taxon>
        <taxon>Bacillota</taxon>
        <taxon>Clostridia</taxon>
        <taxon>Eubacteriales</taxon>
        <taxon>Oscillospiraceae</taxon>
        <taxon>Faecalibacterium</taxon>
    </lineage>
</organism>
<evidence type="ECO:0000313" key="3">
    <source>
        <dbReference type="Proteomes" id="UP000251144"/>
    </source>
</evidence>
<dbReference type="RefSeq" id="WP_158400929.1">
    <property type="nucleotide sequence ID" value="NZ_PRLB01000005.1"/>
</dbReference>
<dbReference type="CDD" id="cd09846">
    <property type="entry name" value="DUF1312"/>
    <property type="match status" value="1"/>
</dbReference>
<dbReference type="Proteomes" id="UP000251144">
    <property type="component" value="Unassembled WGS sequence"/>
</dbReference>